<name>A0A0N0PBI8_PAPMA</name>
<evidence type="ECO:0000313" key="8">
    <source>
        <dbReference type="Proteomes" id="UP000053240"/>
    </source>
</evidence>
<dbReference type="Pfam" id="PF01027">
    <property type="entry name" value="Bax1-I"/>
    <property type="match status" value="1"/>
</dbReference>
<dbReference type="PANTHER" id="PTHR23291:SF47">
    <property type="entry name" value="TRANSMEMBRANE BAX INHIBITOR MOTIF CONTAINING 7"/>
    <property type="match status" value="1"/>
</dbReference>
<feature type="compositionally biased region" description="Basic and acidic residues" evidence="5">
    <location>
        <begin position="308"/>
        <end position="319"/>
    </location>
</feature>
<accession>A0A0N0PBI8</accession>
<keyword evidence="4 6" id="KW-0472">Membrane</keyword>
<dbReference type="FunCoup" id="A0A0N0PBI8">
    <property type="interactions" value="279"/>
</dbReference>
<protein>
    <submittedName>
        <fullName evidence="7">Fas apoptotic inhibitory molecule 2</fullName>
    </submittedName>
</protein>
<feature type="region of interest" description="Disordered" evidence="5">
    <location>
        <begin position="289"/>
        <end position="334"/>
    </location>
</feature>
<evidence type="ECO:0000256" key="3">
    <source>
        <dbReference type="ARBA" id="ARBA00022989"/>
    </source>
</evidence>
<dbReference type="Proteomes" id="UP000053240">
    <property type="component" value="Unassembled WGS sequence"/>
</dbReference>
<evidence type="ECO:0000256" key="2">
    <source>
        <dbReference type="ARBA" id="ARBA00022692"/>
    </source>
</evidence>
<dbReference type="PANTHER" id="PTHR23291">
    <property type="entry name" value="BAX INHIBITOR-RELATED"/>
    <property type="match status" value="1"/>
</dbReference>
<evidence type="ECO:0000256" key="4">
    <source>
        <dbReference type="ARBA" id="ARBA00023136"/>
    </source>
</evidence>
<reference evidence="7 8" key="1">
    <citation type="journal article" date="2015" name="Nat. Commun.">
        <title>Outbred genome sequencing and CRISPR/Cas9 gene editing in butterflies.</title>
        <authorList>
            <person name="Li X."/>
            <person name="Fan D."/>
            <person name="Zhang W."/>
            <person name="Liu G."/>
            <person name="Zhang L."/>
            <person name="Zhao L."/>
            <person name="Fang X."/>
            <person name="Chen L."/>
            <person name="Dong Y."/>
            <person name="Chen Y."/>
            <person name="Ding Y."/>
            <person name="Zhao R."/>
            <person name="Feng M."/>
            <person name="Zhu Y."/>
            <person name="Feng Y."/>
            <person name="Jiang X."/>
            <person name="Zhu D."/>
            <person name="Xiang H."/>
            <person name="Feng X."/>
            <person name="Li S."/>
            <person name="Wang J."/>
            <person name="Zhang G."/>
            <person name="Kronforst M.R."/>
            <person name="Wang W."/>
        </authorList>
    </citation>
    <scope>NUCLEOTIDE SEQUENCE [LARGE SCALE GENOMIC DNA]</scope>
    <source>
        <strain evidence="7">Ya'a_city_454_Pm</strain>
        <tissue evidence="7">Whole body</tissue>
    </source>
</reference>
<feature type="compositionally biased region" description="Polar residues" evidence="5">
    <location>
        <begin position="324"/>
        <end position="334"/>
    </location>
</feature>
<evidence type="ECO:0000313" key="7">
    <source>
        <dbReference type="EMBL" id="KPJ10126.1"/>
    </source>
</evidence>
<dbReference type="InParanoid" id="A0A0N0PBI8"/>
<dbReference type="CDD" id="cd10428">
    <property type="entry name" value="LFG_like"/>
    <property type="match status" value="1"/>
</dbReference>
<evidence type="ECO:0000256" key="1">
    <source>
        <dbReference type="ARBA" id="ARBA00004141"/>
    </source>
</evidence>
<comment type="subcellular location">
    <subcellularLocation>
        <location evidence="1">Membrane</location>
        <topology evidence="1">Multi-pass membrane protein</topology>
    </subcellularLocation>
</comment>
<feature type="transmembrane region" description="Helical" evidence="6">
    <location>
        <begin position="127"/>
        <end position="145"/>
    </location>
</feature>
<feature type="transmembrane region" description="Helical" evidence="6">
    <location>
        <begin position="157"/>
        <end position="174"/>
    </location>
</feature>
<keyword evidence="3 6" id="KW-1133">Transmembrane helix</keyword>
<dbReference type="GO" id="GO:0016020">
    <property type="term" value="C:membrane"/>
    <property type="evidence" value="ECO:0007669"/>
    <property type="project" value="UniProtKB-SubCell"/>
</dbReference>
<evidence type="ECO:0000256" key="5">
    <source>
        <dbReference type="SAM" id="MobiDB-lite"/>
    </source>
</evidence>
<keyword evidence="8" id="KW-1185">Reference proteome</keyword>
<gene>
    <name evidence="7" type="ORF">RR48_02088</name>
</gene>
<organism evidence="7 8">
    <name type="scientific">Papilio machaon</name>
    <name type="common">Old World swallowtail butterfly</name>
    <dbReference type="NCBI Taxonomy" id="76193"/>
    <lineage>
        <taxon>Eukaryota</taxon>
        <taxon>Metazoa</taxon>
        <taxon>Ecdysozoa</taxon>
        <taxon>Arthropoda</taxon>
        <taxon>Hexapoda</taxon>
        <taxon>Insecta</taxon>
        <taxon>Pterygota</taxon>
        <taxon>Neoptera</taxon>
        <taxon>Endopterygota</taxon>
        <taxon>Lepidoptera</taxon>
        <taxon>Glossata</taxon>
        <taxon>Ditrysia</taxon>
        <taxon>Papilionoidea</taxon>
        <taxon>Papilionidae</taxon>
        <taxon>Papilioninae</taxon>
        <taxon>Papilio</taxon>
    </lineage>
</organism>
<dbReference type="AlphaFoldDB" id="A0A0N0PBI8"/>
<proteinExistence type="predicted"/>
<keyword evidence="2 6" id="KW-0812">Transmembrane</keyword>
<feature type="transmembrane region" description="Helical" evidence="6">
    <location>
        <begin position="180"/>
        <end position="199"/>
    </location>
</feature>
<feature type="transmembrane region" description="Helical" evidence="6">
    <location>
        <begin position="37"/>
        <end position="58"/>
    </location>
</feature>
<dbReference type="InterPro" id="IPR006214">
    <property type="entry name" value="Bax_inhibitor_1-related"/>
</dbReference>
<dbReference type="EMBL" id="KQ460971">
    <property type="protein sequence ID" value="KPJ10126.1"/>
    <property type="molecule type" value="Genomic_DNA"/>
</dbReference>
<feature type="transmembrane region" description="Helical" evidence="6">
    <location>
        <begin position="100"/>
        <end position="121"/>
    </location>
</feature>
<evidence type="ECO:0000256" key="6">
    <source>
        <dbReference type="SAM" id="Phobius"/>
    </source>
</evidence>
<feature type="transmembrane region" description="Helical" evidence="6">
    <location>
        <begin position="70"/>
        <end position="88"/>
    </location>
</feature>
<sequence length="379" mass="42351">MSQPMGYVPPQSFGEDGHMQGFDFTEQSIRRGFIRKVYSILMCQLLITMGFIALFLFHEPTKRWVSQNNYLLWVAIVIVFVCIIAMACCPDIRRTAPTNFIFLFVFTLAQSFMLGVVTSIYSVSEVMMAVGITAGVCLALTLFAFQTKWDFTMMGGALVAASMVLLLFGLIAIFLPSNRIMTLVYASAGALLFSLYLVYDTQLMIGGKHKYSLSPEEYIFAALNLYLDIALAKYRKATRGKRRTCADRLTRSAISQGYGSSQLLIVARQKDIEKKMASENKAVPFTIQIESKNEPPPPYGMVGPSYKPLDEPDLKKVQKPDAGQQPTAENTSTVISLPEIFENVGDQDTLVTGMIFTTKTIRQAFIKKEKNKPTVKVKF</sequence>